<dbReference type="EMBL" id="BMAU01021196">
    <property type="protein sequence ID" value="GFX97247.1"/>
    <property type="molecule type" value="Genomic_DNA"/>
</dbReference>
<name>A0A8X6V6Z8_TRICX</name>
<evidence type="ECO:0000313" key="2">
    <source>
        <dbReference type="Proteomes" id="UP000887159"/>
    </source>
</evidence>
<keyword evidence="2" id="KW-1185">Reference proteome</keyword>
<proteinExistence type="predicted"/>
<reference evidence="1" key="1">
    <citation type="submission" date="2020-08" db="EMBL/GenBank/DDBJ databases">
        <title>Multicomponent nature underlies the extraordinary mechanical properties of spider dragline silk.</title>
        <authorList>
            <person name="Kono N."/>
            <person name="Nakamura H."/>
            <person name="Mori M."/>
            <person name="Yoshida Y."/>
            <person name="Ohtoshi R."/>
            <person name="Malay A.D."/>
            <person name="Moran D.A.P."/>
            <person name="Tomita M."/>
            <person name="Numata K."/>
            <person name="Arakawa K."/>
        </authorList>
    </citation>
    <scope>NUCLEOTIDE SEQUENCE</scope>
</reference>
<evidence type="ECO:0000313" key="1">
    <source>
        <dbReference type="EMBL" id="GFX97247.1"/>
    </source>
</evidence>
<comment type="caution">
    <text evidence="1">The sequence shown here is derived from an EMBL/GenBank/DDBJ whole genome shotgun (WGS) entry which is preliminary data.</text>
</comment>
<organism evidence="1 2">
    <name type="scientific">Trichonephila clavipes</name>
    <name type="common">Golden silk orbweaver</name>
    <name type="synonym">Nephila clavipes</name>
    <dbReference type="NCBI Taxonomy" id="2585209"/>
    <lineage>
        <taxon>Eukaryota</taxon>
        <taxon>Metazoa</taxon>
        <taxon>Ecdysozoa</taxon>
        <taxon>Arthropoda</taxon>
        <taxon>Chelicerata</taxon>
        <taxon>Arachnida</taxon>
        <taxon>Araneae</taxon>
        <taxon>Araneomorphae</taxon>
        <taxon>Entelegynae</taxon>
        <taxon>Araneoidea</taxon>
        <taxon>Nephilidae</taxon>
        <taxon>Trichonephila</taxon>
    </lineage>
</organism>
<dbReference type="AlphaFoldDB" id="A0A8X6V6Z8"/>
<sequence>MWLVKGEKMWEARNSNNDQGVLHQNRVKSSKIPLLKATVKLCFISPCYEEFSGPRSGTAYHVALAASMLPVSEIKSKCSRPFANQKRITTQISSLVQIDNGATTLNGLCLGVTRCIEVSSTTPRSTLDTSTIVKHWKEKLQNPLHFLT</sequence>
<gene>
    <name evidence="1" type="ORF">TNCV_557371</name>
</gene>
<accession>A0A8X6V6Z8</accession>
<protein>
    <submittedName>
        <fullName evidence="1">Uncharacterized protein</fullName>
    </submittedName>
</protein>
<dbReference type="Proteomes" id="UP000887159">
    <property type="component" value="Unassembled WGS sequence"/>
</dbReference>